<evidence type="ECO:0000259" key="2">
    <source>
        <dbReference type="Pfam" id="PF26273"/>
    </source>
</evidence>
<dbReference type="RefSeq" id="WP_390207157.1">
    <property type="nucleotide sequence ID" value="NZ_JBHSZC010000007.1"/>
</dbReference>
<evidence type="ECO:0000313" key="4">
    <source>
        <dbReference type="Proteomes" id="UP001596417"/>
    </source>
</evidence>
<keyword evidence="4" id="KW-1185">Reference proteome</keyword>
<reference evidence="3 4" key="1">
    <citation type="journal article" date="2019" name="Int. J. Syst. Evol. Microbiol.">
        <title>The Global Catalogue of Microorganisms (GCM) 10K type strain sequencing project: providing services to taxonomists for standard genome sequencing and annotation.</title>
        <authorList>
            <consortium name="The Broad Institute Genomics Platform"/>
            <consortium name="The Broad Institute Genome Sequencing Center for Infectious Disease"/>
            <person name="Wu L."/>
            <person name="Ma J."/>
        </authorList>
    </citation>
    <scope>NUCLEOTIDE SEQUENCE [LARGE SCALE GENOMIC DNA]</scope>
    <source>
        <strain evidence="3 4">RDMS1</strain>
    </source>
</reference>
<protein>
    <recommendedName>
        <fullName evidence="2">Glycine zipper-like domain-containing protein</fullName>
    </recommendedName>
</protein>
<comment type="caution">
    <text evidence="3">The sequence shown here is derived from an EMBL/GenBank/DDBJ whole genome shotgun (WGS) entry which is preliminary data.</text>
</comment>
<accession>A0ABD5YYL4</accession>
<dbReference type="Proteomes" id="UP001596417">
    <property type="component" value="Unassembled WGS sequence"/>
</dbReference>
<feature type="transmembrane region" description="Helical" evidence="1">
    <location>
        <begin position="26"/>
        <end position="59"/>
    </location>
</feature>
<keyword evidence="1" id="KW-1133">Transmembrane helix</keyword>
<evidence type="ECO:0000256" key="1">
    <source>
        <dbReference type="SAM" id="Phobius"/>
    </source>
</evidence>
<keyword evidence="1" id="KW-0472">Membrane</keyword>
<dbReference type="AlphaFoldDB" id="A0ABD5YYL4"/>
<name>A0ABD5YYL4_9EURY</name>
<gene>
    <name evidence="3" type="ORF">ACFQL7_28545</name>
</gene>
<dbReference type="InterPro" id="IPR058598">
    <property type="entry name" value="Gly_zipper-like_dom"/>
</dbReference>
<sequence>MTRHSEDGGDVPVAGDNETDITSTGLWMGIGVAVGVAIGAVMGDVGLGIIYGILIGVAMGAIQVKRH</sequence>
<dbReference type="Pfam" id="PF26273">
    <property type="entry name" value="Gly_zipper"/>
    <property type="match status" value="1"/>
</dbReference>
<organism evidence="3 4">
    <name type="scientific">Halocatena marina</name>
    <dbReference type="NCBI Taxonomy" id="2934937"/>
    <lineage>
        <taxon>Archaea</taxon>
        <taxon>Methanobacteriati</taxon>
        <taxon>Methanobacteriota</taxon>
        <taxon>Stenosarchaea group</taxon>
        <taxon>Halobacteria</taxon>
        <taxon>Halobacteriales</taxon>
        <taxon>Natronomonadaceae</taxon>
        <taxon>Halocatena</taxon>
    </lineage>
</organism>
<proteinExistence type="predicted"/>
<evidence type="ECO:0000313" key="3">
    <source>
        <dbReference type="EMBL" id="MFC7193354.1"/>
    </source>
</evidence>
<feature type="domain" description="Glycine zipper-like" evidence="2">
    <location>
        <begin position="28"/>
        <end position="65"/>
    </location>
</feature>
<keyword evidence="1" id="KW-0812">Transmembrane</keyword>
<dbReference type="EMBL" id="JBHTAX010000008">
    <property type="protein sequence ID" value="MFC7193354.1"/>
    <property type="molecule type" value="Genomic_DNA"/>
</dbReference>